<feature type="compositionally biased region" description="Basic and acidic residues" evidence="1">
    <location>
        <begin position="100"/>
        <end position="118"/>
    </location>
</feature>
<dbReference type="AlphaFoldDB" id="A0A6J4TMK3"/>
<gene>
    <name evidence="2" type="ORF">AVDCRST_MAG13-3864</name>
</gene>
<proteinExistence type="predicted"/>
<dbReference type="EC" id="1.3.1.9" evidence="2"/>
<feature type="compositionally biased region" description="Basic residues" evidence="1">
    <location>
        <begin position="194"/>
        <end position="203"/>
    </location>
</feature>
<organism evidence="2">
    <name type="scientific">uncultured Solirubrobacteraceae bacterium</name>
    <dbReference type="NCBI Taxonomy" id="1162706"/>
    <lineage>
        <taxon>Bacteria</taxon>
        <taxon>Bacillati</taxon>
        <taxon>Actinomycetota</taxon>
        <taxon>Thermoleophilia</taxon>
        <taxon>Solirubrobacterales</taxon>
        <taxon>Solirubrobacteraceae</taxon>
        <taxon>environmental samples</taxon>
    </lineage>
</organism>
<dbReference type="GO" id="GO:0004318">
    <property type="term" value="F:enoyl-[acyl-carrier-protein] reductase (NADH) activity"/>
    <property type="evidence" value="ECO:0007669"/>
    <property type="project" value="UniProtKB-EC"/>
</dbReference>
<feature type="compositionally biased region" description="Low complexity" evidence="1">
    <location>
        <begin position="212"/>
        <end position="232"/>
    </location>
</feature>
<sequence>ARRVQASHHGRPEQGLHRLRGRAHGAGGGRRGGPHGLRPRAPPDRARGGAAAPARRRARARREQARGPRRGHRRPAGALGAPGRRAARRGVRPRGRPGRQVHDHAGGERAHGVPDERVLAQGGRRGVPAAHGGARGQHRRPGLRRHRRLARVRLDGRLQGRPGVRLPLPGPRPRPARRAGEPHLRRPAGDAGRIRHPGLRRARGLLAPPGPARLGRQGPQARGRRGALPPVGHGVGHHGRDRPRRRRLPRDGSARPCV</sequence>
<feature type="compositionally biased region" description="Gly residues" evidence="1">
    <location>
        <begin position="24"/>
        <end position="35"/>
    </location>
</feature>
<reference evidence="2" key="1">
    <citation type="submission" date="2020-02" db="EMBL/GenBank/DDBJ databases">
        <authorList>
            <person name="Meier V. D."/>
        </authorList>
    </citation>
    <scope>NUCLEOTIDE SEQUENCE</scope>
    <source>
        <strain evidence="2">AVDCRST_MAG13</strain>
    </source>
</reference>
<name>A0A6J4TMK3_9ACTN</name>
<protein>
    <submittedName>
        <fullName evidence="2">Enoyl-[acyl-carrier-protein] reductase [NADH]</fullName>
        <ecNumber evidence="2">1.3.1.9</ecNumber>
    </submittedName>
</protein>
<feature type="non-terminal residue" evidence="2">
    <location>
        <position position="1"/>
    </location>
</feature>
<feature type="compositionally biased region" description="Basic residues" evidence="1">
    <location>
        <begin position="136"/>
        <end position="151"/>
    </location>
</feature>
<feature type="compositionally biased region" description="Basic residues" evidence="1">
    <location>
        <begin position="235"/>
        <end position="248"/>
    </location>
</feature>
<evidence type="ECO:0000313" key="2">
    <source>
        <dbReference type="EMBL" id="CAA9527439.1"/>
    </source>
</evidence>
<dbReference type="EMBL" id="CADCVO010000595">
    <property type="protein sequence ID" value="CAA9527439.1"/>
    <property type="molecule type" value="Genomic_DNA"/>
</dbReference>
<feature type="compositionally biased region" description="Basic and acidic residues" evidence="1">
    <location>
        <begin position="178"/>
        <end position="188"/>
    </location>
</feature>
<feature type="non-terminal residue" evidence="2">
    <location>
        <position position="258"/>
    </location>
</feature>
<feature type="compositionally biased region" description="Basic and acidic residues" evidence="1">
    <location>
        <begin position="249"/>
        <end position="258"/>
    </location>
</feature>
<feature type="region of interest" description="Disordered" evidence="1">
    <location>
        <begin position="1"/>
        <end position="258"/>
    </location>
</feature>
<feature type="compositionally biased region" description="Basic residues" evidence="1">
    <location>
        <begin position="85"/>
        <end position="99"/>
    </location>
</feature>
<evidence type="ECO:0000256" key="1">
    <source>
        <dbReference type="SAM" id="MobiDB-lite"/>
    </source>
</evidence>
<keyword evidence="2" id="KW-0560">Oxidoreductase</keyword>
<accession>A0A6J4TMK3</accession>